<name>A0A2P2L512_RHIMU</name>
<feature type="region of interest" description="Disordered" evidence="13">
    <location>
        <begin position="15"/>
        <end position="37"/>
    </location>
</feature>
<evidence type="ECO:0000256" key="1">
    <source>
        <dbReference type="ARBA" id="ARBA00004123"/>
    </source>
</evidence>
<dbReference type="InterPro" id="IPR051140">
    <property type="entry name" value="GATA_TF"/>
</dbReference>
<feature type="region of interest" description="Disordered" evidence="13">
    <location>
        <begin position="58"/>
        <end position="109"/>
    </location>
</feature>
<dbReference type="InterPro" id="IPR013088">
    <property type="entry name" value="Znf_NHR/GATA"/>
</dbReference>
<dbReference type="PANTHER" id="PTHR45658">
    <property type="entry name" value="GATA TRANSCRIPTION FACTOR"/>
    <property type="match status" value="1"/>
</dbReference>
<evidence type="ECO:0000256" key="9">
    <source>
        <dbReference type="ARBA" id="ARBA00023163"/>
    </source>
</evidence>
<dbReference type="InterPro" id="IPR000679">
    <property type="entry name" value="Znf_GATA"/>
</dbReference>
<feature type="compositionally biased region" description="Low complexity" evidence="13">
    <location>
        <begin position="194"/>
        <end position="218"/>
    </location>
</feature>
<dbReference type="GO" id="GO:0005634">
    <property type="term" value="C:nucleus"/>
    <property type="evidence" value="ECO:0007669"/>
    <property type="project" value="UniProtKB-SubCell"/>
</dbReference>
<dbReference type="GO" id="GO:0045893">
    <property type="term" value="P:positive regulation of DNA-templated transcription"/>
    <property type="evidence" value="ECO:0007669"/>
    <property type="project" value="InterPro"/>
</dbReference>
<keyword evidence="9 11" id="KW-0804">Transcription</keyword>
<dbReference type="InterPro" id="IPR016679">
    <property type="entry name" value="TF_GATA_pln"/>
</dbReference>
<organism evidence="15">
    <name type="scientific">Rhizophora mucronata</name>
    <name type="common">Asiatic mangrove</name>
    <dbReference type="NCBI Taxonomy" id="61149"/>
    <lineage>
        <taxon>Eukaryota</taxon>
        <taxon>Viridiplantae</taxon>
        <taxon>Streptophyta</taxon>
        <taxon>Embryophyta</taxon>
        <taxon>Tracheophyta</taxon>
        <taxon>Spermatophyta</taxon>
        <taxon>Magnoliopsida</taxon>
        <taxon>eudicotyledons</taxon>
        <taxon>Gunneridae</taxon>
        <taxon>Pentapetalae</taxon>
        <taxon>rosids</taxon>
        <taxon>fabids</taxon>
        <taxon>Malpighiales</taxon>
        <taxon>Rhizophoraceae</taxon>
        <taxon>Rhizophora</taxon>
    </lineage>
</organism>
<keyword evidence="7 11" id="KW-0238">DNA-binding</keyword>
<keyword evidence="8 11" id="KW-0010">Activator</keyword>
<evidence type="ECO:0000256" key="2">
    <source>
        <dbReference type="ARBA" id="ARBA00005694"/>
    </source>
</evidence>
<evidence type="ECO:0000256" key="4">
    <source>
        <dbReference type="ARBA" id="ARBA00022771"/>
    </source>
</evidence>
<proteinExistence type="inferred from homology"/>
<keyword evidence="10 11" id="KW-0539">Nucleus</keyword>
<keyword evidence="4 12" id="KW-0863">Zinc-finger</keyword>
<evidence type="ECO:0000256" key="11">
    <source>
        <dbReference type="PIRNR" id="PIRNR016992"/>
    </source>
</evidence>
<evidence type="ECO:0000256" key="10">
    <source>
        <dbReference type="ARBA" id="ARBA00023242"/>
    </source>
</evidence>
<evidence type="ECO:0000256" key="7">
    <source>
        <dbReference type="ARBA" id="ARBA00023125"/>
    </source>
</evidence>
<dbReference type="SUPFAM" id="SSF57716">
    <property type="entry name" value="Glucocorticoid receptor-like (DNA-binding domain)"/>
    <property type="match status" value="1"/>
</dbReference>
<evidence type="ECO:0000256" key="3">
    <source>
        <dbReference type="ARBA" id="ARBA00022723"/>
    </source>
</evidence>
<evidence type="ECO:0000256" key="5">
    <source>
        <dbReference type="ARBA" id="ARBA00022833"/>
    </source>
</evidence>
<feature type="compositionally biased region" description="Low complexity" evidence="13">
    <location>
        <begin position="99"/>
        <end position="108"/>
    </location>
</feature>
<evidence type="ECO:0000256" key="8">
    <source>
        <dbReference type="ARBA" id="ARBA00023159"/>
    </source>
</evidence>
<keyword evidence="3" id="KW-0479">Metal-binding</keyword>
<sequence>MPSCMVNMALRPSLRSELDSNANQQADNTTTIGVAPLPTEDFSVDCFFDFSEGDCKDGLLQEQEAEELKSQEEEQEEKDSFSESISSQESQDRVDDDNNSNSSGFSDSLFAHELPLPADDLAHLEWLSHFADDSLSEVPVLYVASEERKPQNLEKARLEPEPKKDLTDGSSHFPSGVPAKARTKRPRPAVRTWSVGSPLTESSSSSSSTLSCPVPTSTISTIDSSNASGGPPMKKPKKRPAVQRGEMSGSAQFQRRCSHCQVQKTPQWRAGPLGPKTLCNACGVRYKSGRLFPEYRPACSPTFSGDIHSNSHRKVLEIRKRKENAEAELDANHAVPCF</sequence>
<feature type="compositionally biased region" description="Polar residues" evidence="13">
    <location>
        <begin position="219"/>
        <end position="228"/>
    </location>
</feature>
<evidence type="ECO:0000256" key="13">
    <source>
        <dbReference type="SAM" id="MobiDB-lite"/>
    </source>
</evidence>
<keyword evidence="6 11" id="KW-0805">Transcription regulation</keyword>
<evidence type="ECO:0000256" key="6">
    <source>
        <dbReference type="ARBA" id="ARBA00023015"/>
    </source>
</evidence>
<feature type="region of interest" description="Disordered" evidence="13">
    <location>
        <begin position="145"/>
        <end position="252"/>
    </location>
</feature>
<feature type="domain" description="GATA-type" evidence="14">
    <location>
        <begin position="255"/>
        <end position="287"/>
    </location>
</feature>
<dbReference type="PANTHER" id="PTHR45658:SF41">
    <property type="entry name" value="GATA TRANSCRIPTION FACTOR 3"/>
    <property type="match status" value="1"/>
</dbReference>
<dbReference type="Pfam" id="PF00320">
    <property type="entry name" value="GATA"/>
    <property type="match status" value="1"/>
</dbReference>
<dbReference type="PROSITE" id="PS50114">
    <property type="entry name" value="GATA_ZN_FINGER_2"/>
    <property type="match status" value="1"/>
</dbReference>
<dbReference type="AlphaFoldDB" id="A0A2P2L512"/>
<evidence type="ECO:0000256" key="12">
    <source>
        <dbReference type="PROSITE-ProRule" id="PRU00094"/>
    </source>
</evidence>
<evidence type="ECO:0000313" key="15">
    <source>
        <dbReference type="EMBL" id="MBX13057.1"/>
    </source>
</evidence>
<dbReference type="Gene3D" id="3.30.50.10">
    <property type="entry name" value="Erythroid Transcription Factor GATA-1, subunit A"/>
    <property type="match status" value="1"/>
</dbReference>
<evidence type="ECO:0000259" key="14">
    <source>
        <dbReference type="PROSITE" id="PS50114"/>
    </source>
</evidence>
<dbReference type="FunFam" id="3.30.50.10:FF:000018">
    <property type="entry name" value="GATA transcription factor"/>
    <property type="match status" value="1"/>
</dbReference>
<feature type="compositionally biased region" description="Polar residues" evidence="13">
    <location>
        <begin position="19"/>
        <end position="32"/>
    </location>
</feature>
<dbReference type="GO" id="GO:0043565">
    <property type="term" value="F:sequence-specific DNA binding"/>
    <property type="evidence" value="ECO:0007669"/>
    <property type="project" value="InterPro"/>
</dbReference>
<reference evidence="15" key="1">
    <citation type="submission" date="2018-02" db="EMBL/GenBank/DDBJ databases">
        <title>Rhizophora mucronata_Transcriptome.</title>
        <authorList>
            <person name="Meera S.P."/>
            <person name="Sreeshan A."/>
            <person name="Augustine A."/>
        </authorList>
    </citation>
    <scope>NUCLEOTIDE SEQUENCE</scope>
    <source>
        <tissue evidence="15">Leaf</tissue>
    </source>
</reference>
<dbReference type="CDD" id="cd00202">
    <property type="entry name" value="ZnF_GATA"/>
    <property type="match status" value="1"/>
</dbReference>
<dbReference type="PIRSF" id="PIRSF016992">
    <property type="entry name" value="TF_GATA_plant"/>
    <property type="match status" value="1"/>
</dbReference>
<accession>A0A2P2L512</accession>
<dbReference type="GO" id="GO:0030154">
    <property type="term" value="P:cell differentiation"/>
    <property type="evidence" value="ECO:0007669"/>
    <property type="project" value="TreeGrafter"/>
</dbReference>
<keyword evidence="5" id="KW-0862">Zinc</keyword>
<comment type="similarity">
    <text evidence="2 11">Belongs to the type IV zinc-finger family. Class A subfamily.</text>
</comment>
<dbReference type="GO" id="GO:0008270">
    <property type="term" value="F:zinc ion binding"/>
    <property type="evidence" value="ECO:0007669"/>
    <property type="project" value="UniProtKB-KW"/>
</dbReference>
<dbReference type="EMBL" id="GGEC01032573">
    <property type="protein sequence ID" value="MBX13057.1"/>
    <property type="molecule type" value="Transcribed_RNA"/>
</dbReference>
<protein>
    <recommendedName>
        <fullName evidence="11">GATA transcription factor</fullName>
    </recommendedName>
</protein>
<dbReference type="SMART" id="SM00401">
    <property type="entry name" value="ZnF_GATA"/>
    <property type="match status" value="1"/>
</dbReference>
<comment type="function">
    <text evidence="11">Transcriptional activator that specifically binds 5'-GATA-3' or 5'-GAT-3' motifs within gene promoters.</text>
</comment>
<comment type="subcellular location">
    <subcellularLocation>
        <location evidence="1 11">Nucleus</location>
    </subcellularLocation>
</comment>
<feature type="compositionally biased region" description="Basic and acidic residues" evidence="13">
    <location>
        <begin position="145"/>
        <end position="167"/>
    </location>
</feature>
<dbReference type="PROSITE" id="PS00344">
    <property type="entry name" value="GATA_ZN_FINGER_1"/>
    <property type="match status" value="1"/>
</dbReference>